<evidence type="ECO:0000313" key="1">
    <source>
        <dbReference type="EMBL" id="WLQ43929.1"/>
    </source>
</evidence>
<protein>
    <submittedName>
        <fullName evidence="1">Uncharacterized protein</fullName>
    </submittedName>
</protein>
<sequence>MVGQFSEDITIDSVAFKADRSTGRVTSSFADHIQMSGVKGTVRITNCLFDNPQDDPINVHGTYLQVTAVEGERKKLHLKYMHNETAGFPQFHPGDKAELVNKRTMPAARDATATVVSVDGPSGSGVPAGADPETYLRTMTVTVDRDLPDSVLDAPGDYAAENVNCTPSVVIKGNTFQAAPPEVFSSLRASRCGSRATTSTA</sequence>
<dbReference type="InterPro" id="IPR011050">
    <property type="entry name" value="Pectin_lyase_fold/virulence"/>
</dbReference>
<gene>
    <name evidence="1" type="ORF">P8A22_30860</name>
</gene>
<dbReference type="EMBL" id="CP120992">
    <property type="protein sequence ID" value="WLQ43929.1"/>
    <property type="molecule type" value="Genomic_DNA"/>
</dbReference>
<proteinExistence type="predicted"/>
<accession>A0ABY9IB93</accession>
<organism evidence="1 2">
    <name type="scientific">Streptomyces laculatispora</name>
    <dbReference type="NCBI Taxonomy" id="887464"/>
    <lineage>
        <taxon>Bacteria</taxon>
        <taxon>Bacillati</taxon>
        <taxon>Actinomycetota</taxon>
        <taxon>Actinomycetes</taxon>
        <taxon>Kitasatosporales</taxon>
        <taxon>Streptomycetaceae</taxon>
        <taxon>Streptomyces</taxon>
    </lineage>
</organism>
<dbReference type="SUPFAM" id="SSF51126">
    <property type="entry name" value="Pectin lyase-like"/>
    <property type="match status" value="1"/>
</dbReference>
<name>A0ABY9IB93_9ACTN</name>
<evidence type="ECO:0000313" key="2">
    <source>
        <dbReference type="Proteomes" id="UP001229952"/>
    </source>
</evidence>
<dbReference type="Proteomes" id="UP001229952">
    <property type="component" value="Chromosome"/>
</dbReference>
<dbReference type="RefSeq" id="WP_306091342.1">
    <property type="nucleotide sequence ID" value="NZ_CP120992.1"/>
</dbReference>
<reference evidence="1 2" key="1">
    <citation type="submission" date="2023-03" db="EMBL/GenBank/DDBJ databases">
        <title>Isolation and description of six Streptomyces strains from soil environments, able to metabolize different microbial glucans.</title>
        <authorList>
            <person name="Widen T."/>
            <person name="Larsbrink J."/>
        </authorList>
    </citation>
    <scope>NUCLEOTIDE SEQUENCE [LARGE SCALE GENOMIC DNA]</scope>
    <source>
        <strain evidence="1 2">Mut2</strain>
    </source>
</reference>
<keyword evidence="2" id="KW-1185">Reference proteome</keyword>